<evidence type="ECO:0000259" key="2">
    <source>
        <dbReference type="Pfam" id="PF10881"/>
    </source>
</evidence>
<sequence>MKSDLLIDLGSLKLPSEQIIALSIISAFLVWHIAKLLRKPHFRPSRQRNPNRNWLQNRHRTSNPERPYFESRDLSNPQAQLEAISKVSFEKRRLLNKAEYEVLQVLDRVVAEGGQMHRIMAQTSLGELIQPRPSSATEQLRKDAHASINSKRLDFAIIDRFGLLTAAVEVQGSGHYHQKTFLRDAVKREALRRAGVELIEVHRSWNKEDIEVQVRRALGSKAPEPST</sequence>
<feature type="domain" description="DUF2726" evidence="2">
    <location>
        <begin position="92"/>
        <end position="217"/>
    </location>
</feature>
<protein>
    <submittedName>
        <fullName evidence="3">DUF2726 domain-containing protein</fullName>
    </submittedName>
</protein>
<evidence type="ECO:0000256" key="1">
    <source>
        <dbReference type="SAM" id="MobiDB-lite"/>
    </source>
</evidence>
<proteinExistence type="predicted"/>
<dbReference type="Pfam" id="PF10881">
    <property type="entry name" value="DUF2726"/>
    <property type="match status" value="1"/>
</dbReference>
<accession>A0AAU8ATP1</accession>
<feature type="region of interest" description="Disordered" evidence="1">
    <location>
        <begin position="43"/>
        <end position="74"/>
    </location>
</feature>
<reference evidence="3" key="1">
    <citation type="submission" date="2023-02" db="EMBL/GenBank/DDBJ databases">
        <title>Description and genomic characterization of Salipiger bruguierae sp. nov., isolated from the sediment of mangrove plant Bruguiera sexangula.</title>
        <authorList>
            <person name="Long M."/>
        </authorList>
    </citation>
    <scope>NUCLEOTIDE SEQUENCE</scope>
    <source>
        <strain evidence="3">H15</strain>
        <plasmid evidence="3">unnamed5</plasmid>
    </source>
</reference>
<feature type="compositionally biased region" description="Polar residues" evidence="1">
    <location>
        <begin position="47"/>
        <end position="56"/>
    </location>
</feature>
<name>A0AAU8ATP1_9RHOB</name>
<organism evidence="3">
    <name type="scientific">Alloyangia sp. H15</name>
    <dbReference type="NCBI Taxonomy" id="3029062"/>
    <lineage>
        <taxon>Bacteria</taxon>
        <taxon>Pseudomonadati</taxon>
        <taxon>Pseudomonadota</taxon>
        <taxon>Alphaproteobacteria</taxon>
        <taxon>Rhodobacterales</taxon>
        <taxon>Roseobacteraceae</taxon>
        <taxon>Alloyangia</taxon>
    </lineage>
</organism>
<keyword evidence="3" id="KW-0614">Plasmid</keyword>
<dbReference type="AlphaFoldDB" id="A0AAU8ATP1"/>
<evidence type="ECO:0000313" key="3">
    <source>
        <dbReference type="EMBL" id="XCC97858.1"/>
    </source>
</evidence>
<gene>
    <name evidence="3" type="ORF">PVT71_28960</name>
</gene>
<dbReference type="EMBL" id="CP123390">
    <property type="protein sequence ID" value="XCC97858.1"/>
    <property type="molecule type" value="Genomic_DNA"/>
</dbReference>
<dbReference type="InterPro" id="IPR024402">
    <property type="entry name" value="DUF2726"/>
</dbReference>
<dbReference type="RefSeq" id="WP_353476737.1">
    <property type="nucleotide sequence ID" value="NZ_CP123390.1"/>
</dbReference>
<geneLocation type="plasmid" evidence="3">
    <name>unnamed5</name>
</geneLocation>